<dbReference type="InterPro" id="IPR054502">
    <property type="entry name" value="bHLH-TF_ACT-like_plant"/>
</dbReference>
<keyword evidence="5" id="KW-0175">Coiled coil</keyword>
<evidence type="ECO:0000313" key="9">
    <source>
        <dbReference type="Proteomes" id="UP000634136"/>
    </source>
</evidence>
<organism evidence="8 9">
    <name type="scientific">Senna tora</name>
    <dbReference type="NCBI Taxonomy" id="362788"/>
    <lineage>
        <taxon>Eukaryota</taxon>
        <taxon>Viridiplantae</taxon>
        <taxon>Streptophyta</taxon>
        <taxon>Embryophyta</taxon>
        <taxon>Tracheophyta</taxon>
        <taxon>Spermatophyta</taxon>
        <taxon>Magnoliopsida</taxon>
        <taxon>eudicotyledons</taxon>
        <taxon>Gunneridae</taxon>
        <taxon>Pentapetalae</taxon>
        <taxon>rosids</taxon>
        <taxon>fabids</taxon>
        <taxon>Fabales</taxon>
        <taxon>Fabaceae</taxon>
        <taxon>Caesalpinioideae</taxon>
        <taxon>Cassia clade</taxon>
        <taxon>Senna</taxon>
    </lineage>
</organism>
<dbReference type="GO" id="GO:0080090">
    <property type="term" value="P:regulation of primary metabolic process"/>
    <property type="evidence" value="ECO:0007669"/>
    <property type="project" value="UniProtKB-ARBA"/>
</dbReference>
<feature type="coiled-coil region" evidence="5">
    <location>
        <begin position="315"/>
        <end position="342"/>
    </location>
</feature>
<dbReference type="EMBL" id="JAAIUW010000011">
    <property type="protein sequence ID" value="KAF7809979.1"/>
    <property type="molecule type" value="Genomic_DNA"/>
</dbReference>
<dbReference type="PANTHER" id="PTHR45959:SF43">
    <property type="entry name" value="BASIC HELIX LOOP HELIX (BHLH) DNA-BINDING FAMILY PROTEIN"/>
    <property type="match status" value="1"/>
</dbReference>
<keyword evidence="4" id="KW-0539">Nucleus</keyword>
<feature type="region of interest" description="Disordered" evidence="6">
    <location>
        <begin position="1"/>
        <end position="23"/>
    </location>
</feature>
<evidence type="ECO:0000259" key="7">
    <source>
        <dbReference type="PROSITE" id="PS50888"/>
    </source>
</evidence>
<dbReference type="PANTHER" id="PTHR45959">
    <property type="entry name" value="BHLH TRANSCRIPTION FACTOR"/>
    <property type="match status" value="1"/>
</dbReference>
<evidence type="ECO:0000256" key="1">
    <source>
        <dbReference type="ARBA" id="ARBA00004123"/>
    </source>
</evidence>
<feature type="region of interest" description="Disordered" evidence="6">
    <location>
        <begin position="256"/>
        <end position="278"/>
    </location>
</feature>
<dbReference type="PROSITE" id="PS50888">
    <property type="entry name" value="BHLH"/>
    <property type="match status" value="2"/>
</dbReference>
<gene>
    <name evidence="8" type="ORF">G2W53_036722</name>
</gene>
<proteinExistence type="predicted"/>
<dbReference type="AlphaFoldDB" id="A0A834SU39"/>
<evidence type="ECO:0000256" key="6">
    <source>
        <dbReference type="SAM" id="MobiDB-lite"/>
    </source>
</evidence>
<evidence type="ECO:0000256" key="3">
    <source>
        <dbReference type="ARBA" id="ARBA00023163"/>
    </source>
</evidence>
<feature type="compositionally biased region" description="Basic and acidic residues" evidence="6">
    <location>
        <begin position="11"/>
        <end position="21"/>
    </location>
</feature>
<dbReference type="SUPFAM" id="SSF47459">
    <property type="entry name" value="HLH, helix-loop-helix DNA-binding domain"/>
    <property type="match status" value="2"/>
</dbReference>
<dbReference type="Pfam" id="PF22754">
    <property type="entry name" value="bHLH-TF_ACT-like_plant"/>
    <property type="match status" value="1"/>
</dbReference>
<protein>
    <submittedName>
        <fullName evidence="8">Transcription factor bHLH18-like</fullName>
    </submittedName>
</protein>
<comment type="subcellular location">
    <subcellularLocation>
        <location evidence="1">Nucleus</location>
    </subcellularLocation>
</comment>
<dbReference type="InterPro" id="IPR036638">
    <property type="entry name" value="HLH_DNA-bd_sf"/>
</dbReference>
<dbReference type="InterPro" id="IPR052610">
    <property type="entry name" value="bHLH_transcription_regulator"/>
</dbReference>
<feature type="compositionally biased region" description="Basic and acidic residues" evidence="6">
    <location>
        <begin position="269"/>
        <end position="278"/>
    </location>
</feature>
<dbReference type="SMART" id="SM00353">
    <property type="entry name" value="HLH"/>
    <property type="match status" value="2"/>
</dbReference>
<dbReference type="OrthoDB" id="690068at2759"/>
<dbReference type="GO" id="GO:0005634">
    <property type="term" value="C:nucleus"/>
    <property type="evidence" value="ECO:0007669"/>
    <property type="project" value="UniProtKB-SubCell"/>
</dbReference>
<dbReference type="GO" id="GO:0046983">
    <property type="term" value="F:protein dimerization activity"/>
    <property type="evidence" value="ECO:0007669"/>
    <property type="project" value="InterPro"/>
</dbReference>
<dbReference type="InterPro" id="IPR011598">
    <property type="entry name" value="bHLH_dom"/>
</dbReference>
<evidence type="ECO:0000256" key="2">
    <source>
        <dbReference type="ARBA" id="ARBA00023015"/>
    </source>
</evidence>
<keyword evidence="9" id="KW-1185">Reference proteome</keyword>
<name>A0A834SU39_9FABA</name>
<accession>A0A834SU39</accession>
<reference evidence="8" key="1">
    <citation type="submission" date="2020-09" db="EMBL/GenBank/DDBJ databases">
        <title>Genome-Enabled Discovery of Anthraquinone Biosynthesis in Senna tora.</title>
        <authorList>
            <person name="Kang S.-H."/>
            <person name="Pandey R.P."/>
            <person name="Lee C.-M."/>
            <person name="Sim J.-S."/>
            <person name="Jeong J.-T."/>
            <person name="Choi B.-S."/>
            <person name="Jung M."/>
            <person name="Ginzburg D."/>
            <person name="Zhao K."/>
            <person name="Won S.Y."/>
            <person name="Oh T.-J."/>
            <person name="Yu Y."/>
            <person name="Kim N.-H."/>
            <person name="Lee O.R."/>
            <person name="Lee T.-H."/>
            <person name="Bashyal P."/>
            <person name="Kim T.-S."/>
            <person name="Lee W.-H."/>
            <person name="Kawkins C."/>
            <person name="Kim C.-K."/>
            <person name="Kim J.S."/>
            <person name="Ahn B.O."/>
            <person name="Rhee S.Y."/>
            <person name="Sohng J.K."/>
        </authorList>
    </citation>
    <scope>NUCLEOTIDE SEQUENCE</scope>
    <source>
        <tissue evidence="8">Leaf</tissue>
    </source>
</reference>
<comment type="caution">
    <text evidence="8">The sequence shown here is derived from an EMBL/GenBank/DDBJ whole genome shotgun (WGS) entry which is preliminary data.</text>
</comment>
<sequence>MSQIQSGDMNYCEKKGSEGGVKRGIPQVRDHIMAERKRREKLSQSFIALSALLPGLKKMDKASVLGDAIKYVKEMKEKLTMLEEQNKKRRVMESVVTVKKSPICGGDDDSSSSEENVINGVGEAESLPEVEVRVSDKDVLLRIHCQKHKGILVKILAEIQNLDLFVVNSSVLPFGDSNIDVTIIAQMGEGYNLRMKDLEAAGDCSFSLEEENKFDSNLCRDHNNNNDSYGSFCISSFNNPTCQVPVVDDMVKEEADLGSKQSESRINSKARERQRGEGNDHIIAERMRRKKITQHFIALSALIPGLKKVDKATVLEEAIKYVKELEEQVKVLEEKSKKESVELEVKDEFSLSAKEIATKLRLALFN</sequence>
<feature type="domain" description="BHLH" evidence="7">
    <location>
        <begin position="26"/>
        <end position="75"/>
    </location>
</feature>
<dbReference type="Gene3D" id="4.10.280.10">
    <property type="entry name" value="Helix-loop-helix DNA-binding domain"/>
    <property type="match status" value="2"/>
</dbReference>
<feature type="domain" description="BHLH" evidence="7">
    <location>
        <begin position="276"/>
        <end position="325"/>
    </location>
</feature>
<keyword evidence="3" id="KW-0804">Transcription</keyword>
<dbReference type="Proteomes" id="UP000634136">
    <property type="component" value="Unassembled WGS sequence"/>
</dbReference>
<evidence type="ECO:0000256" key="4">
    <source>
        <dbReference type="ARBA" id="ARBA00023242"/>
    </source>
</evidence>
<evidence type="ECO:0000313" key="8">
    <source>
        <dbReference type="EMBL" id="KAF7809979.1"/>
    </source>
</evidence>
<dbReference type="Pfam" id="PF00010">
    <property type="entry name" value="HLH"/>
    <property type="match status" value="2"/>
</dbReference>
<keyword evidence="2" id="KW-0805">Transcription regulation</keyword>
<evidence type="ECO:0000256" key="5">
    <source>
        <dbReference type="SAM" id="Coils"/>
    </source>
</evidence>